<evidence type="ECO:0000256" key="5">
    <source>
        <dbReference type="ARBA" id="ARBA00022862"/>
    </source>
</evidence>
<organism evidence="15 16">
    <name type="scientific">Dyella flava</name>
    <dbReference type="NCBI Taxonomy" id="1920170"/>
    <lineage>
        <taxon>Bacteria</taxon>
        <taxon>Pseudomonadati</taxon>
        <taxon>Pseudomonadota</taxon>
        <taxon>Gammaproteobacteria</taxon>
        <taxon>Lysobacterales</taxon>
        <taxon>Rhodanobacteraceae</taxon>
        <taxon>Dyella</taxon>
    </lineage>
</organism>
<dbReference type="EMBL" id="JADIKE010000036">
    <property type="protein sequence ID" value="MBM7126046.1"/>
    <property type="molecule type" value="Genomic_DNA"/>
</dbReference>
<dbReference type="InterPro" id="IPR013766">
    <property type="entry name" value="Thioredoxin_domain"/>
</dbReference>
<dbReference type="InterPro" id="IPR024706">
    <property type="entry name" value="Peroxiredoxin_AhpC-typ"/>
</dbReference>
<evidence type="ECO:0000259" key="14">
    <source>
        <dbReference type="PROSITE" id="PS51352"/>
    </source>
</evidence>
<dbReference type="CDD" id="cd03017">
    <property type="entry name" value="PRX_BCP"/>
    <property type="match status" value="1"/>
</dbReference>
<evidence type="ECO:0000256" key="2">
    <source>
        <dbReference type="ARBA" id="ARBA00011245"/>
    </source>
</evidence>
<evidence type="ECO:0000256" key="7">
    <source>
        <dbReference type="ARBA" id="ARBA00023157"/>
    </source>
</evidence>
<evidence type="ECO:0000256" key="10">
    <source>
        <dbReference type="ARBA" id="ARBA00038489"/>
    </source>
</evidence>
<keyword evidence="6" id="KW-0560">Oxidoreductase</keyword>
<sequence>MRRFSIMLAMACLLGLLAIPAWAGVALGNPQVGQVAPNFRLEDQNGHWRTPADYHGRWLVLYFYPKDFTPGCTTEVCTFRDNVIKLRQAGAEVVGVSLDDVKSHEEFATKYHVPFPLLSDANRQVATSYGVLTSAIGMHFAKRTTFLIDPNGKIAKIYRDVDPEKNSAQVLSDLNTLKKAST</sequence>
<dbReference type="Pfam" id="PF00578">
    <property type="entry name" value="AhpC-TSA"/>
    <property type="match status" value="1"/>
</dbReference>
<dbReference type="PANTHER" id="PTHR42801:SF4">
    <property type="entry name" value="AHPC_TSA FAMILY PROTEIN"/>
    <property type="match status" value="1"/>
</dbReference>
<accession>A0ABS2K4G1</accession>
<evidence type="ECO:0000256" key="8">
    <source>
        <dbReference type="ARBA" id="ARBA00023284"/>
    </source>
</evidence>
<feature type="chain" id="PRO_5047014925" description="thioredoxin-dependent peroxiredoxin" evidence="13">
    <location>
        <begin position="24"/>
        <end position="182"/>
    </location>
</feature>
<evidence type="ECO:0000256" key="6">
    <source>
        <dbReference type="ARBA" id="ARBA00023002"/>
    </source>
</evidence>
<dbReference type="PROSITE" id="PS51352">
    <property type="entry name" value="THIOREDOXIN_2"/>
    <property type="match status" value="1"/>
</dbReference>
<evidence type="ECO:0000256" key="3">
    <source>
        <dbReference type="ARBA" id="ARBA00013017"/>
    </source>
</evidence>
<reference evidence="15" key="1">
    <citation type="submission" date="2020-10" db="EMBL/GenBank/DDBJ databases">
        <title>Phylogeny of dyella-like bacteria.</title>
        <authorList>
            <person name="Fu J."/>
        </authorList>
    </citation>
    <scope>NUCLEOTIDE SEQUENCE</scope>
    <source>
        <strain evidence="15">DHOC52</strain>
    </source>
</reference>
<protein>
    <recommendedName>
        <fullName evidence="3">thioredoxin-dependent peroxiredoxin</fullName>
        <ecNumber evidence="3">1.11.1.24</ecNumber>
    </recommendedName>
    <alternativeName>
        <fullName evidence="9">Thioredoxin peroxidase</fullName>
    </alternativeName>
    <alternativeName>
        <fullName evidence="11">Thioredoxin-dependent peroxiredoxin Bcp</fullName>
    </alternativeName>
</protein>
<dbReference type="PANTHER" id="PTHR42801">
    <property type="entry name" value="THIOREDOXIN-DEPENDENT PEROXIDE REDUCTASE"/>
    <property type="match status" value="1"/>
</dbReference>
<dbReference type="RefSeq" id="WP_204682323.1">
    <property type="nucleotide sequence ID" value="NZ_BSNR01000002.1"/>
</dbReference>
<dbReference type="InterPro" id="IPR036249">
    <property type="entry name" value="Thioredoxin-like_sf"/>
</dbReference>
<feature type="signal peptide" evidence="13">
    <location>
        <begin position="1"/>
        <end position="23"/>
    </location>
</feature>
<gene>
    <name evidence="15" type="ORF">ISP19_11770</name>
</gene>
<keyword evidence="13" id="KW-0732">Signal</keyword>
<dbReference type="SUPFAM" id="SSF52833">
    <property type="entry name" value="Thioredoxin-like"/>
    <property type="match status" value="1"/>
</dbReference>
<dbReference type="Proteomes" id="UP001430149">
    <property type="component" value="Unassembled WGS sequence"/>
</dbReference>
<dbReference type="PIRSF" id="PIRSF000239">
    <property type="entry name" value="AHPC"/>
    <property type="match status" value="1"/>
</dbReference>
<name>A0ABS2K4G1_9GAMM</name>
<keyword evidence="16" id="KW-1185">Reference proteome</keyword>
<evidence type="ECO:0000313" key="16">
    <source>
        <dbReference type="Proteomes" id="UP001430149"/>
    </source>
</evidence>
<evidence type="ECO:0000256" key="11">
    <source>
        <dbReference type="ARBA" id="ARBA00042639"/>
    </source>
</evidence>
<dbReference type="InterPro" id="IPR000866">
    <property type="entry name" value="AhpC/TSA"/>
</dbReference>
<evidence type="ECO:0000313" key="15">
    <source>
        <dbReference type="EMBL" id="MBM7126046.1"/>
    </source>
</evidence>
<evidence type="ECO:0000256" key="1">
    <source>
        <dbReference type="ARBA" id="ARBA00003330"/>
    </source>
</evidence>
<keyword evidence="4" id="KW-0575">Peroxidase</keyword>
<keyword evidence="7" id="KW-1015">Disulfide bond</keyword>
<comment type="function">
    <text evidence="1">Thiol-specific peroxidase that catalyzes the reduction of hydrogen peroxide and organic hydroperoxides to water and alcohols, respectively. Plays a role in cell protection against oxidative stress by detoxifying peroxides and as sensor of hydrogen peroxide-mediated signaling events.</text>
</comment>
<comment type="caution">
    <text evidence="15">The sequence shown here is derived from an EMBL/GenBank/DDBJ whole genome shotgun (WGS) entry which is preliminary data.</text>
</comment>
<dbReference type="InterPro" id="IPR050924">
    <property type="entry name" value="Peroxiredoxin_BCP/PrxQ"/>
</dbReference>
<keyword evidence="8" id="KW-0676">Redox-active center</keyword>
<dbReference type="Gene3D" id="3.40.30.10">
    <property type="entry name" value="Glutaredoxin"/>
    <property type="match status" value="1"/>
</dbReference>
<dbReference type="EC" id="1.11.1.24" evidence="3"/>
<evidence type="ECO:0000256" key="13">
    <source>
        <dbReference type="SAM" id="SignalP"/>
    </source>
</evidence>
<comment type="catalytic activity">
    <reaction evidence="12">
        <text>a hydroperoxide + [thioredoxin]-dithiol = an alcohol + [thioredoxin]-disulfide + H2O</text>
        <dbReference type="Rhea" id="RHEA:62620"/>
        <dbReference type="Rhea" id="RHEA-COMP:10698"/>
        <dbReference type="Rhea" id="RHEA-COMP:10700"/>
        <dbReference type="ChEBI" id="CHEBI:15377"/>
        <dbReference type="ChEBI" id="CHEBI:29950"/>
        <dbReference type="ChEBI" id="CHEBI:30879"/>
        <dbReference type="ChEBI" id="CHEBI:35924"/>
        <dbReference type="ChEBI" id="CHEBI:50058"/>
        <dbReference type="EC" id="1.11.1.24"/>
    </reaction>
</comment>
<comment type="similarity">
    <text evidence="10">Belongs to the peroxiredoxin family. BCP/PrxQ subfamily.</text>
</comment>
<keyword evidence="5" id="KW-0049">Antioxidant</keyword>
<evidence type="ECO:0000256" key="9">
    <source>
        <dbReference type="ARBA" id="ARBA00032824"/>
    </source>
</evidence>
<feature type="domain" description="Thioredoxin" evidence="14">
    <location>
        <begin position="30"/>
        <end position="179"/>
    </location>
</feature>
<comment type="subunit">
    <text evidence="2">Monomer.</text>
</comment>
<evidence type="ECO:0000256" key="12">
    <source>
        <dbReference type="ARBA" id="ARBA00049091"/>
    </source>
</evidence>
<evidence type="ECO:0000256" key="4">
    <source>
        <dbReference type="ARBA" id="ARBA00022559"/>
    </source>
</evidence>
<proteinExistence type="inferred from homology"/>